<sequence>MIYLDNNATTPVAAEVMEEMQRVATFAFGNPGSRHLAGRKARQVLEESRETIAALLDAQPSEVFFTSGGTESSNLAIFGLTVGRSGSVVLPPGEHPATTEAFKRLIQRGCRKQPLKLTNVGQIEQASLDSVEWSDVVLATALVAHNETGTVLDLSSLTALCEEHRVPLHLDAVQAAGKIPVSFRDSGAATLSIGAHKFYGPRGIGALLVREGVKVFPQLVGGHQENGKRAGTEPVMLAAGMAKALSMCCADLQERTAHQAKLRDHLQRGLAESCSPVFINGDENSRLPNTLNIAFPGCDADALLVALDLSGICCSHGSACASGSAEPAPILVGMNCPPEVYQSSLRFSVGGQNSLDEIAETVQLVSGAVKRLRASQ</sequence>
<dbReference type="Gene3D" id="3.90.1150.10">
    <property type="entry name" value="Aspartate Aminotransferase, domain 1"/>
    <property type="match status" value="1"/>
</dbReference>
<evidence type="ECO:0000313" key="11">
    <source>
        <dbReference type="Proteomes" id="UP000315724"/>
    </source>
</evidence>
<evidence type="ECO:0000256" key="3">
    <source>
        <dbReference type="ARBA" id="ARBA00022679"/>
    </source>
</evidence>
<evidence type="ECO:0000256" key="2">
    <source>
        <dbReference type="ARBA" id="ARBA00006490"/>
    </source>
</evidence>
<keyword evidence="5" id="KW-0663">Pyridoxal phosphate</keyword>
<evidence type="ECO:0000259" key="9">
    <source>
        <dbReference type="Pfam" id="PF00266"/>
    </source>
</evidence>
<evidence type="ECO:0000256" key="5">
    <source>
        <dbReference type="ARBA" id="ARBA00022898"/>
    </source>
</evidence>
<dbReference type="EMBL" id="CP036267">
    <property type="protein sequence ID" value="QDT34214.1"/>
    <property type="molecule type" value="Genomic_DNA"/>
</dbReference>
<feature type="domain" description="Aminotransferase class V" evidence="9">
    <location>
        <begin position="2"/>
        <end position="358"/>
    </location>
</feature>
<comment type="cofactor">
    <cofactor evidence="1">
        <name>pyridoxal 5'-phosphate</name>
        <dbReference type="ChEBI" id="CHEBI:597326"/>
    </cofactor>
</comment>
<evidence type="ECO:0000256" key="7">
    <source>
        <dbReference type="ARBA" id="ARBA00023014"/>
    </source>
</evidence>
<keyword evidence="3 10" id="KW-0808">Transferase</keyword>
<evidence type="ECO:0000256" key="1">
    <source>
        <dbReference type="ARBA" id="ARBA00001933"/>
    </source>
</evidence>
<dbReference type="Gene3D" id="1.10.260.50">
    <property type="match status" value="1"/>
</dbReference>
<keyword evidence="7" id="KW-0411">Iron-sulfur</keyword>
<proteinExistence type="inferred from homology"/>
<gene>
    <name evidence="10" type="primary">nifS</name>
    <name evidence="10" type="ORF">Mal48_34740</name>
</gene>
<keyword evidence="6" id="KW-0408">Iron</keyword>
<dbReference type="InterPro" id="IPR015424">
    <property type="entry name" value="PyrdxlP-dep_Trfase"/>
</dbReference>
<dbReference type="EC" id="2.8.1.7" evidence="10"/>
<dbReference type="Proteomes" id="UP000315724">
    <property type="component" value="Chromosome"/>
</dbReference>
<keyword evidence="11" id="KW-1185">Reference proteome</keyword>
<name>A0A517QRF6_9PLAN</name>
<organism evidence="10 11">
    <name type="scientific">Thalassoglobus polymorphus</name>
    <dbReference type="NCBI Taxonomy" id="2527994"/>
    <lineage>
        <taxon>Bacteria</taxon>
        <taxon>Pseudomonadati</taxon>
        <taxon>Planctomycetota</taxon>
        <taxon>Planctomycetia</taxon>
        <taxon>Planctomycetales</taxon>
        <taxon>Planctomycetaceae</taxon>
        <taxon>Thalassoglobus</taxon>
    </lineage>
</organism>
<dbReference type="PIRSF" id="PIRSF005572">
    <property type="entry name" value="NifS"/>
    <property type="match status" value="1"/>
</dbReference>
<dbReference type="AlphaFoldDB" id="A0A517QRF6"/>
<dbReference type="SUPFAM" id="SSF53383">
    <property type="entry name" value="PLP-dependent transferases"/>
    <property type="match status" value="1"/>
</dbReference>
<evidence type="ECO:0000256" key="8">
    <source>
        <dbReference type="ARBA" id="ARBA00050776"/>
    </source>
</evidence>
<dbReference type="Gene3D" id="3.40.640.10">
    <property type="entry name" value="Type I PLP-dependent aspartate aminotransferase-like (Major domain)"/>
    <property type="match status" value="1"/>
</dbReference>
<dbReference type="InterPro" id="IPR015422">
    <property type="entry name" value="PyrdxlP-dep_Trfase_small"/>
</dbReference>
<protein>
    <submittedName>
        <fullName evidence="10">Cysteine desulfurase</fullName>
        <ecNumber evidence="10">2.8.1.7</ecNumber>
    </submittedName>
</protein>
<dbReference type="InterPro" id="IPR000192">
    <property type="entry name" value="Aminotrans_V_dom"/>
</dbReference>
<reference evidence="10 11" key="1">
    <citation type="submission" date="2019-02" db="EMBL/GenBank/DDBJ databases">
        <title>Deep-cultivation of Planctomycetes and their phenomic and genomic characterization uncovers novel biology.</title>
        <authorList>
            <person name="Wiegand S."/>
            <person name="Jogler M."/>
            <person name="Boedeker C."/>
            <person name="Pinto D."/>
            <person name="Vollmers J."/>
            <person name="Rivas-Marin E."/>
            <person name="Kohn T."/>
            <person name="Peeters S.H."/>
            <person name="Heuer A."/>
            <person name="Rast P."/>
            <person name="Oberbeckmann S."/>
            <person name="Bunk B."/>
            <person name="Jeske O."/>
            <person name="Meyerdierks A."/>
            <person name="Storesund J.E."/>
            <person name="Kallscheuer N."/>
            <person name="Luecker S."/>
            <person name="Lage O.M."/>
            <person name="Pohl T."/>
            <person name="Merkel B.J."/>
            <person name="Hornburger P."/>
            <person name="Mueller R.-W."/>
            <person name="Bruemmer F."/>
            <person name="Labrenz M."/>
            <person name="Spormann A.M."/>
            <person name="Op den Camp H."/>
            <person name="Overmann J."/>
            <person name="Amann R."/>
            <person name="Jetten M.S.M."/>
            <person name="Mascher T."/>
            <person name="Medema M.H."/>
            <person name="Devos D.P."/>
            <person name="Kaster A.-K."/>
            <person name="Ovreas L."/>
            <person name="Rohde M."/>
            <person name="Galperin M.Y."/>
            <person name="Jogler C."/>
        </authorList>
    </citation>
    <scope>NUCLEOTIDE SEQUENCE [LARGE SCALE GENOMIC DNA]</scope>
    <source>
        <strain evidence="10 11">Mal48</strain>
    </source>
</reference>
<dbReference type="GO" id="GO:0051536">
    <property type="term" value="F:iron-sulfur cluster binding"/>
    <property type="evidence" value="ECO:0007669"/>
    <property type="project" value="UniProtKB-KW"/>
</dbReference>
<comment type="catalytic activity">
    <reaction evidence="8">
        <text>(sulfur carrier)-H + L-cysteine = (sulfur carrier)-SH + L-alanine</text>
        <dbReference type="Rhea" id="RHEA:43892"/>
        <dbReference type="Rhea" id="RHEA-COMP:14737"/>
        <dbReference type="Rhea" id="RHEA-COMP:14739"/>
        <dbReference type="ChEBI" id="CHEBI:29917"/>
        <dbReference type="ChEBI" id="CHEBI:35235"/>
        <dbReference type="ChEBI" id="CHEBI:57972"/>
        <dbReference type="ChEBI" id="CHEBI:64428"/>
        <dbReference type="EC" id="2.8.1.7"/>
    </reaction>
</comment>
<evidence type="ECO:0000313" key="10">
    <source>
        <dbReference type="EMBL" id="QDT34214.1"/>
    </source>
</evidence>
<dbReference type="RefSeq" id="WP_145201807.1">
    <property type="nucleotide sequence ID" value="NZ_CP036267.1"/>
</dbReference>
<dbReference type="OrthoDB" id="9808002at2"/>
<dbReference type="Pfam" id="PF00266">
    <property type="entry name" value="Aminotran_5"/>
    <property type="match status" value="1"/>
</dbReference>
<accession>A0A517QRF6</accession>
<dbReference type="InterPro" id="IPR015421">
    <property type="entry name" value="PyrdxlP-dep_Trfase_major"/>
</dbReference>
<evidence type="ECO:0000256" key="6">
    <source>
        <dbReference type="ARBA" id="ARBA00023004"/>
    </source>
</evidence>
<evidence type="ECO:0000256" key="4">
    <source>
        <dbReference type="ARBA" id="ARBA00022723"/>
    </source>
</evidence>
<dbReference type="GO" id="GO:0046872">
    <property type="term" value="F:metal ion binding"/>
    <property type="evidence" value="ECO:0007669"/>
    <property type="project" value="UniProtKB-KW"/>
</dbReference>
<dbReference type="InterPro" id="IPR016454">
    <property type="entry name" value="Cysteine_dSase"/>
</dbReference>
<dbReference type="GO" id="GO:0031071">
    <property type="term" value="F:cysteine desulfurase activity"/>
    <property type="evidence" value="ECO:0007669"/>
    <property type="project" value="UniProtKB-EC"/>
</dbReference>
<dbReference type="PANTHER" id="PTHR11601:SF34">
    <property type="entry name" value="CYSTEINE DESULFURASE"/>
    <property type="match status" value="1"/>
</dbReference>
<comment type="similarity">
    <text evidence="2">Belongs to the class-V pyridoxal-phosphate-dependent aminotransferase family. NifS/IscS subfamily.</text>
</comment>
<dbReference type="PANTHER" id="PTHR11601">
    <property type="entry name" value="CYSTEINE DESULFURYLASE FAMILY MEMBER"/>
    <property type="match status" value="1"/>
</dbReference>
<keyword evidence="4" id="KW-0479">Metal-binding</keyword>
<dbReference type="KEGG" id="tpol:Mal48_34740"/>